<dbReference type="PANTHER" id="PTHR45436:SF16">
    <property type="entry name" value="HISTIDINE KINASE"/>
    <property type="match status" value="1"/>
</dbReference>
<dbReference type="PANTHER" id="PTHR45436">
    <property type="entry name" value="SENSOR HISTIDINE KINASE YKOH"/>
    <property type="match status" value="1"/>
</dbReference>
<dbReference type="Proteomes" id="UP000681317">
    <property type="component" value="Chromosome"/>
</dbReference>
<organism evidence="9 10">
    <name type="scientific">Noviluteimonas caseinilytica</name>
    <dbReference type="NCBI Taxonomy" id="2675101"/>
    <lineage>
        <taxon>Bacteria</taxon>
        <taxon>Pseudomonadati</taxon>
        <taxon>Pseudomonadota</taxon>
        <taxon>Gammaproteobacteria</taxon>
        <taxon>Lysobacterales</taxon>
        <taxon>Lysobacteraceae</taxon>
        <taxon>Noviluteimonas</taxon>
    </lineage>
</organism>
<dbReference type="GO" id="GO:0016301">
    <property type="term" value="F:kinase activity"/>
    <property type="evidence" value="ECO:0007669"/>
    <property type="project" value="UniProtKB-KW"/>
</dbReference>
<keyword evidence="7" id="KW-0472">Membrane</keyword>
<keyword evidence="6" id="KW-0902">Two-component regulatory system</keyword>
<dbReference type="EC" id="2.7.13.3" evidence="2"/>
<dbReference type="SUPFAM" id="SSF47384">
    <property type="entry name" value="Homodimeric domain of signal transducing histidine kinase"/>
    <property type="match status" value="1"/>
</dbReference>
<keyword evidence="3" id="KW-0597">Phosphoprotein</keyword>
<gene>
    <name evidence="9" type="ORF">LYSCAS_25780</name>
</gene>
<feature type="domain" description="HAMP" evidence="8">
    <location>
        <begin position="156"/>
        <end position="209"/>
    </location>
</feature>
<evidence type="ECO:0000256" key="6">
    <source>
        <dbReference type="ARBA" id="ARBA00023012"/>
    </source>
</evidence>
<dbReference type="PROSITE" id="PS50885">
    <property type="entry name" value="HAMP"/>
    <property type="match status" value="1"/>
</dbReference>
<feature type="transmembrane region" description="Helical" evidence="7">
    <location>
        <begin position="134"/>
        <end position="154"/>
    </location>
</feature>
<accession>A0ABM7Q8F3</accession>
<dbReference type="Gene3D" id="6.10.340.10">
    <property type="match status" value="1"/>
</dbReference>
<evidence type="ECO:0000256" key="1">
    <source>
        <dbReference type="ARBA" id="ARBA00000085"/>
    </source>
</evidence>
<evidence type="ECO:0000259" key="8">
    <source>
        <dbReference type="PROSITE" id="PS50885"/>
    </source>
</evidence>
<evidence type="ECO:0000313" key="9">
    <source>
        <dbReference type="EMBL" id="BCT93554.1"/>
    </source>
</evidence>
<comment type="catalytic activity">
    <reaction evidence="1">
        <text>ATP + protein L-histidine = ADP + protein N-phospho-L-histidine.</text>
        <dbReference type="EC" id="2.7.13.3"/>
    </reaction>
</comment>
<evidence type="ECO:0000256" key="5">
    <source>
        <dbReference type="ARBA" id="ARBA00022777"/>
    </source>
</evidence>
<dbReference type="CDD" id="cd00082">
    <property type="entry name" value="HisKA"/>
    <property type="match status" value="1"/>
</dbReference>
<keyword evidence="10" id="KW-1185">Reference proteome</keyword>
<dbReference type="Gene3D" id="1.10.287.130">
    <property type="match status" value="1"/>
</dbReference>
<reference evidence="9 10" key="1">
    <citation type="submission" date="2021-03" db="EMBL/GenBank/DDBJ databases">
        <title>Complete Genome Sequences of Two Lysobacter Strains Isolated from Sea Water (Lysobacter caseinilyticus) and Soil (Lysobacter helvus) in South Korea.</title>
        <authorList>
            <person name="Watanabe Y."/>
            <person name="Arakawa K."/>
        </authorList>
    </citation>
    <scope>NUCLEOTIDE SEQUENCE [LARGE SCALE GENOMIC DNA]</scope>
    <source>
        <strain evidence="9 10">KVB24</strain>
    </source>
</reference>
<keyword evidence="4" id="KW-0808">Transferase</keyword>
<evidence type="ECO:0000313" key="10">
    <source>
        <dbReference type="Proteomes" id="UP000681317"/>
    </source>
</evidence>
<sequence>MSDAPPRVPMSLRRRVTLATTAVGFALSLLFSLAVDTVTEDYEHIIAGEILQGQADDYGLRLANHLPATLPQTHRLSGYHVDSPDMPPALLSKGPGVHELEDGVHVGVFDTRAGRLAFVIDLRDIEQLERHLRMFLAAMIVVGTGLAGWLGWMLSGSALQPLARLAAGVHALPVRPVRSHLAEGVSDDELGEIAHAVDAYQGRLVEADEREQAFLADASHELRTPITVAQGVAEVMLDAPTHANGDLARLQRLQRALQDMSGLLESLLGIARRTPLTMESLDLRVLMHEAADAAFAGRPAAPEVVIDAEGVLRAPRREALLLMRGLMRKAATAGGVLRVHADATGFRIDGAGSSTTDASARSDRGGAGALLDRLAQRLGWTVHDEAAGAVRLDWSSPATE</sequence>
<keyword evidence="5 9" id="KW-0418">Kinase</keyword>
<name>A0ABM7Q8F3_9GAMM</name>
<evidence type="ECO:0000256" key="7">
    <source>
        <dbReference type="SAM" id="Phobius"/>
    </source>
</evidence>
<proteinExistence type="predicted"/>
<protein>
    <recommendedName>
        <fullName evidence="2">histidine kinase</fullName>
        <ecNumber evidence="2">2.7.13.3</ecNumber>
    </recommendedName>
</protein>
<evidence type="ECO:0000256" key="3">
    <source>
        <dbReference type="ARBA" id="ARBA00022553"/>
    </source>
</evidence>
<keyword evidence="7" id="KW-1133">Transmembrane helix</keyword>
<dbReference type="InterPro" id="IPR036097">
    <property type="entry name" value="HisK_dim/P_sf"/>
</dbReference>
<dbReference type="InterPro" id="IPR003660">
    <property type="entry name" value="HAMP_dom"/>
</dbReference>
<dbReference type="SMART" id="SM00388">
    <property type="entry name" value="HisKA"/>
    <property type="match status" value="1"/>
</dbReference>
<evidence type="ECO:0000256" key="4">
    <source>
        <dbReference type="ARBA" id="ARBA00022679"/>
    </source>
</evidence>
<keyword evidence="7" id="KW-0812">Transmembrane</keyword>
<dbReference type="Pfam" id="PF00512">
    <property type="entry name" value="HisKA"/>
    <property type="match status" value="1"/>
</dbReference>
<dbReference type="InterPro" id="IPR003661">
    <property type="entry name" value="HisK_dim/P_dom"/>
</dbReference>
<evidence type="ECO:0000256" key="2">
    <source>
        <dbReference type="ARBA" id="ARBA00012438"/>
    </source>
</evidence>
<dbReference type="InterPro" id="IPR050428">
    <property type="entry name" value="TCS_sensor_his_kinase"/>
</dbReference>
<dbReference type="RefSeq" id="WP_213434465.1">
    <property type="nucleotide sequence ID" value="NZ_AP024545.1"/>
</dbReference>
<dbReference type="EMBL" id="AP024545">
    <property type="protein sequence ID" value="BCT93554.1"/>
    <property type="molecule type" value="Genomic_DNA"/>
</dbReference>